<evidence type="ECO:0000313" key="3">
    <source>
        <dbReference type="Proteomes" id="UP001519460"/>
    </source>
</evidence>
<keyword evidence="3" id="KW-1185">Reference proteome</keyword>
<organism evidence="2 3">
    <name type="scientific">Batillaria attramentaria</name>
    <dbReference type="NCBI Taxonomy" id="370345"/>
    <lineage>
        <taxon>Eukaryota</taxon>
        <taxon>Metazoa</taxon>
        <taxon>Spiralia</taxon>
        <taxon>Lophotrochozoa</taxon>
        <taxon>Mollusca</taxon>
        <taxon>Gastropoda</taxon>
        <taxon>Caenogastropoda</taxon>
        <taxon>Sorbeoconcha</taxon>
        <taxon>Cerithioidea</taxon>
        <taxon>Batillariidae</taxon>
        <taxon>Batillaria</taxon>
    </lineage>
</organism>
<gene>
    <name evidence="2" type="ORF">BaRGS_00001368</name>
</gene>
<dbReference type="InterPro" id="IPR038562">
    <property type="entry name" value="Ribosomal_eL34_C_sf"/>
</dbReference>
<comment type="caution">
    <text evidence="2">The sequence shown here is derived from an EMBL/GenBank/DDBJ whole genome shotgun (WGS) entry which is preliminary data.</text>
</comment>
<protein>
    <submittedName>
        <fullName evidence="2">Uncharacterized protein</fullName>
    </submittedName>
</protein>
<evidence type="ECO:0000313" key="2">
    <source>
        <dbReference type="EMBL" id="KAK7507433.1"/>
    </source>
</evidence>
<feature type="region of interest" description="Disordered" evidence="1">
    <location>
        <begin position="1"/>
        <end position="30"/>
    </location>
</feature>
<dbReference type="EMBL" id="JACVVK020000004">
    <property type="protein sequence ID" value="KAK7507433.1"/>
    <property type="molecule type" value="Genomic_DNA"/>
</dbReference>
<name>A0ABD0M7G6_9CAEN</name>
<accession>A0ABD0M7G6</accession>
<evidence type="ECO:0000256" key="1">
    <source>
        <dbReference type="SAM" id="MobiDB-lite"/>
    </source>
</evidence>
<sequence>MMSIKDLQKITKSKQPSGKNSAAKPHNDKEVALCQTESLGQQFRPLRIREISVGSGLWGWIVRAFLIEEQKIVVRVLKAQEASKK</sequence>
<proteinExistence type="predicted"/>
<dbReference type="Gene3D" id="6.20.340.10">
    <property type="match status" value="1"/>
</dbReference>
<reference evidence="2 3" key="1">
    <citation type="journal article" date="2023" name="Sci. Data">
        <title>Genome assembly of the Korean intertidal mud-creeper Batillaria attramentaria.</title>
        <authorList>
            <person name="Patra A.K."/>
            <person name="Ho P.T."/>
            <person name="Jun S."/>
            <person name="Lee S.J."/>
            <person name="Kim Y."/>
            <person name="Won Y.J."/>
        </authorList>
    </citation>
    <scope>NUCLEOTIDE SEQUENCE [LARGE SCALE GENOMIC DNA]</scope>
    <source>
        <strain evidence="2">Wonlab-2016</strain>
    </source>
</reference>
<dbReference type="Proteomes" id="UP001519460">
    <property type="component" value="Unassembled WGS sequence"/>
</dbReference>
<dbReference type="AlphaFoldDB" id="A0ABD0M7G6"/>